<evidence type="ECO:0000256" key="10">
    <source>
        <dbReference type="PROSITE-ProRule" id="PRU01360"/>
    </source>
</evidence>
<evidence type="ECO:0000256" key="8">
    <source>
        <dbReference type="ARBA" id="ARBA00023170"/>
    </source>
</evidence>
<dbReference type="Pfam" id="PF00593">
    <property type="entry name" value="TonB_dep_Rec_b-barrel"/>
    <property type="match status" value="1"/>
</dbReference>
<dbReference type="PROSITE" id="PS52016">
    <property type="entry name" value="TONB_DEPENDENT_REC_3"/>
    <property type="match status" value="1"/>
</dbReference>
<feature type="domain" description="TonB-dependent receptor-like beta-barrel" evidence="12">
    <location>
        <begin position="185"/>
        <end position="643"/>
    </location>
</feature>
<keyword evidence="2 10" id="KW-0813">Transport</keyword>
<dbReference type="Pfam" id="PF07715">
    <property type="entry name" value="Plug"/>
    <property type="match status" value="1"/>
</dbReference>
<evidence type="ECO:0000256" key="1">
    <source>
        <dbReference type="ARBA" id="ARBA00004571"/>
    </source>
</evidence>
<keyword evidence="7 10" id="KW-0472">Membrane</keyword>
<dbReference type="InterPro" id="IPR039426">
    <property type="entry name" value="TonB-dep_rcpt-like"/>
</dbReference>
<keyword evidence="5" id="KW-0732">Signal</keyword>
<dbReference type="RefSeq" id="WP_130059369.1">
    <property type="nucleotide sequence ID" value="NZ_CP081902.1"/>
</dbReference>
<gene>
    <name evidence="14" type="ORF">F3F73_14440</name>
</gene>
<evidence type="ECO:0000256" key="5">
    <source>
        <dbReference type="ARBA" id="ARBA00022729"/>
    </source>
</evidence>
<evidence type="ECO:0000259" key="13">
    <source>
        <dbReference type="Pfam" id="PF07715"/>
    </source>
</evidence>
<accession>A0A7J4XHA4</accession>
<evidence type="ECO:0000256" key="4">
    <source>
        <dbReference type="ARBA" id="ARBA00022692"/>
    </source>
</evidence>
<sequence>MGIKAKWFTGIFLTLNALLHAQQNKIDTLRIYHIDEVTITSSKVSSKEIIPVQIMEGKQLEKLSVHSVADAIRYFSGVQIKDFGGIGGLKTVNIRSMGTNHVGIFYDGIELGNAQNGQIDLGRFSLDNMEAVSLYNGQRSAIFQSAKDFGSAGTVYLQSRIPRFNGNKQYNIRGNFKTGSFGVINPSVLWEQKLNERLSASLSSEYMYTTGRYKYRYKTTGGYDTTAIRKNGDVNSIRVESGLYGKINKGEWKGKAYFYHSERGLPGAMVRNKLFHEDRQWDTNLFIQSSFKKHFSDKYGLLVNGKYAYDYLHYLADPNKDASLMYVENHYRQQEIYLSVANLYSFNKYWSASIALDYQWNKLNADLYKFPYPNRHTTLVSIASALNFEQFKLQASVLGTFVSDHVRTDTMSMENKKQITPTVVASWKPIRKTNFHLRGFYKNIFRMPTLNDLYYTFIGNIKLKPEFTNQYNLGFTYAPILQNKWLKNIELQADVYYNEVKNKIVAVPTSNQFRWTMMNLGMVEIRGLDIAIQTNWELPKQFSIDTRLTYTYQKAQDFTNPKEEYYGDQIPYIPWHSGSLIINASWQNWDVNYSFIYTGERYDQRANIPENYAPEWYTNDISLSRSFRIRNTLYRLTAEVNNLFNQQFEVVKCYPMPGTNYKFILTIQI</sequence>
<evidence type="ECO:0000313" key="14">
    <source>
        <dbReference type="EMBL" id="KAA3762947.1"/>
    </source>
</evidence>
<comment type="subcellular location">
    <subcellularLocation>
        <location evidence="1 10">Cell outer membrane</location>
        <topology evidence="1 10">Multi-pass membrane protein</topology>
    </subcellularLocation>
</comment>
<comment type="caution">
    <text evidence="14">The sequence shown here is derived from an EMBL/GenBank/DDBJ whole genome shotgun (WGS) entry which is preliminary data.</text>
</comment>
<dbReference type="AlphaFoldDB" id="A0A7J4XHA4"/>
<evidence type="ECO:0000259" key="12">
    <source>
        <dbReference type="Pfam" id="PF00593"/>
    </source>
</evidence>
<dbReference type="InterPro" id="IPR036942">
    <property type="entry name" value="Beta-barrel_TonB_sf"/>
</dbReference>
<dbReference type="Gene3D" id="2.40.170.20">
    <property type="entry name" value="TonB-dependent receptor, beta-barrel domain"/>
    <property type="match status" value="1"/>
</dbReference>
<dbReference type="Gene3D" id="2.170.130.10">
    <property type="entry name" value="TonB-dependent receptor, plug domain"/>
    <property type="match status" value="1"/>
</dbReference>
<evidence type="ECO:0000256" key="7">
    <source>
        <dbReference type="ARBA" id="ARBA00023136"/>
    </source>
</evidence>
<keyword evidence="3 10" id="KW-1134">Transmembrane beta strand</keyword>
<dbReference type="GO" id="GO:0044718">
    <property type="term" value="P:siderophore transmembrane transport"/>
    <property type="evidence" value="ECO:0007669"/>
    <property type="project" value="TreeGrafter"/>
</dbReference>
<dbReference type="GO" id="GO:0009279">
    <property type="term" value="C:cell outer membrane"/>
    <property type="evidence" value="ECO:0007669"/>
    <property type="project" value="UniProtKB-SubCell"/>
</dbReference>
<evidence type="ECO:0000256" key="3">
    <source>
        <dbReference type="ARBA" id="ARBA00022452"/>
    </source>
</evidence>
<keyword evidence="9 10" id="KW-0998">Cell outer membrane</keyword>
<dbReference type="GO" id="GO:0015344">
    <property type="term" value="F:siderophore uptake transmembrane transporter activity"/>
    <property type="evidence" value="ECO:0007669"/>
    <property type="project" value="TreeGrafter"/>
</dbReference>
<dbReference type="InterPro" id="IPR000531">
    <property type="entry name" value="Beta-barrel_TonB"/>
</dbReference>
<evidence type="ECO:0000256" key="6">
    <source>
        <dbReference type="ARBA" id="ARBA00023077"/>
    </source>
</evidence>
<dbReference type="PANTHER" id="PTHR30069:SF29">
    <property type="entry name" value="HEMOGLOBIN AND HEMOGLOBIN-HAPTOGLOBIN-BINDING PROTEIN 1-RELATED"/>
    <property type="match status" value="1"/>
</dbReference>
<evidence type="ECO:0000256" key="9">
    <source>
        <dbReference type="ARBA" id="ARBA00023237"/>
    </source>
</evidence>
<name>A0A7J4XHA4_9BACE</name>
<reference evidence="14 15" key="1">
    <citation type="journal article" date="2019" name="Nat. Med.">
        <title>A library of human gut bacterial isolates paired with longitudinal multiomics data enables mechanistic microbiome research.</title>
        <authorList>
            <person name="Poyet M."/>
            <person name="Groussin M."/>
            <person name="Gibbons S.M."/>
            <person name="Avila-Pacheco J."/>
            <person name="Jiang X."/>
            <person name="Kearney S.M."/>
            <person name="Perrotta A.R."/>
            <person name="Berdy B."/>
            <person name="Zhao S."/>
            <person name="Lieberman T.D."/>
            <person name="Swanson P.K."/>
            <person name="Smith M."/>
            <person name="Roesemann S."/>
            <person name="Alexander J.E."/>
            <person name="Rich S.A."/>
            <person name="Livny J."/>
            <person name="Vlamakis H."/>
            <person name="Clish C."/>
            <person name="Bullock K."/>
            <person name="Deik A."/>
            <person name="Scott J."/>
            <person name="Pierce K.A."/>
            <person name="Xavier R.J."/>
            <person name="Alm E.J."/>
        </authorList>
    </citation>
    <scope>NUCLEOTIDE SEQUENCE [LARGE SCALE GENOMIC DNA]</scope>
    <source>
        <strain evidence="14 15">BIOML-A10</strain>
    </source>
</reference>
<dbReference type="InterPro" id="IPR037066">
    <property type="entry name" value="Plug_dom_sf"/>
</dbReference>
<proteinExistence type="inferred from homology"/>
<comment type="similarity">
    <text evidence="10 11">Belongs to the TonB-dependent receptor family.</text>
</comment>
<protein>
    <submittedName>
        <fullName evidence="14">TonB-dependent receptor</fullName>
    </submittedName>
</protein>
<dbReference type="Proteomes" id="UP000422221">
    <property type="component" value="Unassembled WGS sequence"/>
</dbReference>
<organism evidence="14 15">
    <name type="scientific">Bacteroides salyersiae</name>
    <dbReference type="NCBI Taxonomy" id="291644"/>
    <lineage>
        <taxon>Bacteria</taxon>
        <taxon>Pseudomonadati</taxon>
        <taxon>Bacteroidota</taxon>
        <taxon>Bacteroidia</taxon>
        <taxon>Bacteroidales</taxon>
        <taxon>Bacteroidaceae</taxon>
        <taxon>Bacteroides</taxon>
    </lineage>
</organism>
<evidence type="ECO:0000256" key="2">
    <source>
        <dbReference type="ARBA" id="ARBA00022448"/>
    </source>
</evidence>
<dbReference type="PANTHER" id="PTHR30069">
    <property type="entry name" value="TONB-DEPENDENT OUTER MEMBRANE RECEPTOR"/>
    <property type="match status" value="1"/>
</dbReference>
<keyword evidence="6 11" id="KW-0798">TonB box</keyword>
<evidence type="ECO:0000256" key="11">
    <source>
        <dbReference type="RuleBase" id="RU003357"/>
    </source>
</evidence>
<keyword evidence="8 14" id="KW-0675">Receptor</keyword>
<dbReference type="InterPro" id="IPR012910">
    <property type="entry name" value="Plug_dom"/>
</dbReference>
<keyword evidence="4 10" id="KW-0812">Transmembrane</keyword>
<dbReference type="EMBL" id="VWMK01000014">
    <property type="protein sequence ID" value="KAA3762947.1"/>
    <property type="molecule type" value="Genomic_DNA"/>
</dbReference>
<dbReference type="SUPFAM" id="SSF56935">
    <property type="entry name" value="Porins"/>
    <property type="match status" value="1"/>
</dbReference>
<feature type="domain" description="TonB-dependent receptor plug" evidence="13">
    <location>
        <begin position="50"/>
        <end position="145"/>
    </location>
</feature>
<evidence type="ECO:0000313" key="15">
    <source>
        <dbReference type="Proteomes" id="UP000422221"/>
    </source>
</evidence>